<evidence type="ECO:0000313" key="11">
    <source>
        <dbReference type="Proteomes" id="UP001418222"/>
    </source>
</evidence>
<keyword evidence="4" id="KW-0934">Plastid</keyword>
<gene>
    <name evidence="10" type="primary">BGLU24</name>
    <name evidence="10" type="ORF">KSP39_PZI010302</name>
</gene>
<sequence length="622" mass="70054">MAAAVMAMAYSTMAVPSTSSRKKFDGAALLLLTANNHKSPAAHENLKPTAAARGFPTVFPSSSSTTSGVGALISSSKKSCICKSTPNNDGGLLLNDNDLPDNTFPRDFVFGAASAAYQVEGATREGGRGASIWDTFCQKHPEKIADGSSGDPGAGSYYHYEEDVNVLAKIGLKGYRFSISWSRVLPKGRGEPNHEGIQYYNNLIDALKNNGIEPYVTLFHWDVPQALEDEYGGFLSHQIVEDYKNYVDLCFNKFGDRVKHWITMNEPYVFSTLGYSKGIHAPGHCTPGLKIGDQEFVCPVGDSIREPYKVAHNILLAHSEAAQLYKDKYKAKFGGKVGITLITLWFEPYDDQPYNIEAQGRALDFMLGWFMDPLKFGNYPFSMRALVRERLPSFTPEESAKLKNSFDFIGLNYYTARYARDKSNSTFTDKINICEDDKLVDVLVANDKGPIGPAQPRSWVNVYPQGMKKLLLHIKNRYSNPPIYITENGVLKYNKDNKLREEVDIKIAPIEMDAYRSEYHASHLEVLEDALRSAVDVRGYFVWSLLDSFEWVDGYTCEFGLTSINYNYIDRPTLNWRPFRRTRFLKQSAIKLREYLESITYLEISTLPIPILIPEQIEIPPF</sequence>
<evidence type="ECO:0000256" key="1">
    <source>
        <dbReference type="ARBA" id="ARBA00004229"/>
    </source>
</evidence>
<evidence type="ECO:0000256" key="6">
    <source>
        <dbReference type="ARBA" id="ARBA00022801"/>
    </source>
</evidence>
<evidence type="ECO:0000256" key="9">
    <source>
        <dbReference type="RuleBase" id="RU003690"/>
    </source>
</evidence>
<comment type="similarity">
    <text evidence="2 9">Belongs to the glycosyl hydrolase 1 family.</text>
</comment>
<proteinExistence type="inferred from homology"/>
<dbReference type="InterPro" id="IPR017853">
    <property type="entry name" value="GH"/>
</dbReference>
<dbReference type="InterPro" id="IPR001360">
    <property type="entry name" value="Glyco_hydro_1"/>
</dbReference>
<dbReference type="PROSITE" id="PS00653">
    <property type="entry name" value="GLYCOSYL_HYDROL_F1_2"/>
    <property type="match status" value="1"/>
</dbReference>
<dbReference type="FunFam" id="3.20.20.80:FF:000020">
    <property type="entry name" value="Beta-glucosidase 12"/>
    <property type="match status" value="1"/>
</dbReference>
<organism evidence="10 11">
    <name type="scientific">Platanthera zijinensis</name>
    <dbReference type="NCBI Taxonomy" id="2320716"/>
    <lineage>
        <taxon>Eukaryota</taxon>
        <taxon>Viridiplantae</taxon>
        <taxon>Streptophyta</taxon>
        <taxon>Embryophyta</taxon>
        <taxon>Tracheophyta</taxon>
        <taxon>Spermatophyta</taxon>
        <taxon>Magnoliopsida</taxon>
        <taxon>Liliopsida</taxon>
        <taxon>Asparagales</taxon>
        <taxon>Orchidaceae</taxon>
        <taxon>Orchidoideae</taxon>
        <taxon>Orchideae</taxon>
        <taxon>Orchidinae</taxon>
        <taxon>Platanthera</taxon>
    </lineage>
</organism>
<evidence type="ECO:0000256" key="5">
    <source>
        <dbReference type="ARBA" id="ARBA00022729"/>
    </source>
</evidence>
<evidence type="ECO:0000256" key="2">
    <source>
        <dbReference type="ARBA" id="ARBA00010838"/>
    </source>
</evidence>
<dbReference type="Gene3D" id="3.20.20.80">
    <property type="entry name" value="Glycosidases"/>
    <property type="match status" value="1"/>
</dbReference>
<keyword evidence="8" id="KW-1015">Disulfide bond</keyword>
<evidence type="ECO:0000256" key="8">
    <source>
        <dbReference type="ARBA" id="ARBA00023157"/>
    </source>
</evidence>
<dbReference type="Pfam" id="PF00232">
    <property type="entry name" value="Glyco_hydro_1"/>
    <property type="match status" value="1"/>
</dbReference>
<reference evidence="10 11" key="1">
    <citation type="journal article" date="2022" name="Nat. Plants">
        <title>Genomes of leafy and leafless Platanthera orchids illuminate the evolution of mycoheterotrophy.</title>
        <authorList>
            <person name="Li M.H."/>
            <person name="Liu K.W."/>
            <person name="Li Z."/>
            <person name="Lu H.C."/>
            <person name="Ye Q.L."/>
            <person name="Zhang D."/>
            <person name="Wang J.Y."/>
            <person name="Li Y.F."/>
            <person name="Zhong Z.M."/>
            <person name="Liu X."/>
            <person name="Yu X."/>
            <person name="Liu D.K."/>
            <person name="Tu X.D."/>
            <person name="Liu B."/>
            <person name="Hao Y."/>
            <person name="Liao X.Y."/>
            <person name="Jiang Y.T."/>
            <person name="Sun W.H."/>
            <person name="Chen J."/>
            <person name="Chen Y.Q."/>
            <person name="Ai Y."/>
            <person name="Zhai J.W."/>
            <person name="Wu S.S."/>
            <person name="Zhou Z."/>
            <person name="Hsiao Y.Y."/>
            <person name="Wu W.L."/>
            <person name="Chen Y.Y."/>
            <person name="Lin Y.F."/>
            <person name="Hsu J.L."/>
            <person name="Li C.Y."/>
            <person name="Wang Z.W."/>
            <person name="Zhao X."/>
            <person name="Zhong W.Y."/>
            <person name="Ma X.K."/>
            <person name="Ma L."/>
            <person name="Huang J."/>
            <person name="Chen G.Z."/>
            <person name="Huang M.Z."/>
            <person name="Huang L."/>
            <person name="Peng D.H."/>
            <person name="Luo Y.B."/>
            <person name="Zou S.Q."/>
            <person name="Chen S.P."/>
            <person name="Lan S."/>
            <person name="Tsai W.C."/>
            <person name="Van de Peer Y."/>
            <person name="Liu Z.J."/>
        </authorList>
    </citation>
    <scope>NUCLEOTIDE SEQUENCE [LARGE SCALE GENOMIC DNA]</scope>
    <source>
        <strain evidence="10">Lor287</strain>
    </source>
</reference>
<evidence type="ECO:0000256" key="3">
    <source>
        <dbReference type="ARBA" id="ARBA00022528"/>
    </source>
</evidence>
<keyword evidence="7" id="KW-0809">Transit peptide</keyword>
<name>A0AAP0G703_9ASPA</name>
<dbReference type="PANTHER" id="PTHR10353">
    <property type="entry name" value="GLYCOSYL HYDROLASE"/>
    <property type="match status" value="1"/>
</dbReference>
<dbReference type="GO" id="GO:0005975">
    <property type="term" value="P:carbohydrate metabolic process"/>
    <property type="evidence" value="ECO:0007669"/>
    <property type="project" value="InterPro"/>
</dbReference>
<accession>A0AAP0G703</accession>
<evidence type="ECO:0000256" key="4">
    <source>
        <dbReference type="ARBA" id="ARBA00022640"/>
    </source>
</evidence>
<comment type="subcellular location">
    <subcellularLocation>
        <location evidence="1">Plastid</location>
        <location evidence="1">Chloroplast</location>
    </subcellularLocation>
</comment>
<dbReference type="GO" id="GO:0009507">
    <property type="term" value="C:chloroplast"/>
    <property type="evidence" value="ECO:0007669"/>
    <property type="project" value="UniProtKB-SubCell"/>
</dbReference>
<dbReference type="GO" id="GO:0008422">
    <property type="term" value="F:beta-glucosidase activity"/>
    <property type="evidence" value="ECO:0007669"/>
    <property type="project" value="UniProtKB-ARBA"/>
</dbReference>
<comment type="caution">
    <text evidence="10">The sequence shown here is derived from an EMBL/GenBank/DDBJ whole genome shotgun (WGS) entry which is preliminary data.</text>
</comment>
<evidence type="ECO:0000256" key="7">
    <source>
        <dbReference type="ARBA" id="ARBA00022946"/>
    </source>
</evidence>
<keyword evidence="3" id="KW-0150">Chloroplast</keyword>
<dbReference type="EMBL" id="JBBWWQ010000008">
    <property type="protein sequence ID" value="KAK8941130.1"/>
    <property type="molecule type" value="Genomic_DNA"/>
</dbReference>
<keyword evidence="6" id="KW-0378">Hydrolase</keyword>
<dbReference type="PRINTS" id="PR00131">
    <property type="entry name" value="GLHYDRLASE1"/>
</dbReference>
<dbReference type="Proteomes" id="UP001418222">
    <property type="component" value="Unassembled WGS sequence"/>
</dbReference>
<dbReference type="GO" id="GO:0004565">
    <property type="term" value="F:beta-galactosidase activity"/>
    <property type="evidence" value="ECO:0007669"/>
    <property type="project" value="UniProtKB-ARBA"/>
</dbReference>
<dbReference type="GO" id="GO:0033907">
    <property type="term" value="F:beta-D-fucosidase activity"/>
    <property type="evidence" value="ECO:0007669"/>
    <property type="project" value="UniProtKB-ARBA"/>
</dbReference>
<keyword evidence="11" id="KW-1185">Reference proteome</keyword>
<keyword evidence="5" id="KW-0732">Signal</keyword>
<evidence type="ECO:0000313" key="10">
    <source>
        <dbReference type="EMBL" id="KAK8941130.1"/>
    </source>
</evidence>
<dbReference type="SUPFAM" id="SSF51445">
    <property type="entry name" value="(Trans)glycosidases"/>
    <property type="match status" value="1"/>
</dbReference>
<protein>
    <submittedName>
        <fullName evidence="10">Beta-glucosidase 24</fullName>
    </submittedName>
</protein>
<dbReference type="PANTHER" id="PTHR10353:SF326">
    <property type="entry name" value="4-HYDROXY-7-METHOXY-3-OXO-3,4-DIHYDRO-2H-1,4-BENZOXAZIN-2-YL GLUCOSIDE BETA-D-GLUCOSIDASE 1, CHLOROPLASTIC"/>
    <property type="match status" value="1"/>
</dbReference>
<dbReference type="InterPro" id="IPR033132">
    <property type="entry name" value="GH_1_N_CS"/>
</dbReference>
<dbReference type="AlphaFoldDB" id="A0AAP0G703"/>